<protein>
    <submittedName>
        <fullName evidence="2">Uncharacterized protein</fullName>
    </submittedName>
</protein>
<evidence type="ECO:0000313" key="2">
    <source>
        <dbReference type="EMBL" id="KAF4858709.1"/>
    </source>
</evidence>
<sequence length="110" mass="12206">MSNTSFCHVIGCDNLEGDFLEPYADISGTGVLVGFIGTAYLAFVLVTVSYFLAFDPSENPFNSRITVDEDAANAYWKPNPIDKRLIAWIRKPSLLISSTHERLRAAFDEA</sequence>
<dbReference type="Proteomes" id="UP000711996">
    <property type="component" value="Unassembled WGS sequence"/>
</dbReference>
<keyword evidence="1" id="KW-0812">Transmembrane</keyword>
<gene>
    <name evidence="2" type="ORF">CGCSCA2_v007178</name>
</gene>
<proteinExistence type="predicted"/>
<evidence type="ECO:0000256" key="1">
    <source>
        <dbReference type="SAM" id="Phobius"/>
    </source>
</evidence>
<accession>A0A9P5ERV0</accession>
<feature type="transmembrane region" description="Helical" evidence="1">
    <location>
        <begin position="31"/>
        <end position="54"/>
    </location>
</feature>
<reference evidence="2" key="1">
    <citation type="submission" date="2019-06" db="EMBL/GenBank/DDBJ databases">
        <authorList>
            <person name="Gan P."/>
            <person name="Shirasu K."/>
        </authorList>
    </citation>
    <scope>NUCLEOTIDE SEQUENCE [LARGE SCALE GENOMIC DNA]</scope>
    <source>
        <strain evidence="2">CAD2</strain>
    </source>
</reference>
<dbReference type="AlphaFoldDB" id="A0A9P5ERV0"/>
<keyword evidence="3" id="KW-1185">Reference proteome</keyword>
<dbReference type="OrthoDB" id="4850108at2759"/>
<organism evidence="2 3">
    <name type="scientific">Colletotrichum siamense</name>
    <name type="common">Anthracnose fungus</name>
    <dbReference type="NCBI Taxonomy" id="690259"/>
    <lineage>
        <taxon>Eukaryota</taxon>
        <taxon>Fungi</taxon>
        <taxon>Dikarya</taxon>
        <taxon>Ascomycota</taxon>
        <taxon>Pezizomycotina</taxon>
        <taxon>Sordariomycetes</taxon>
        <taxon>Hypocreomycetidae</taxon>
        <taxon>Glomerellales</taxon>
        <taxon>Glomerellaceae</taxon>
        <taxon>Colletotrichum</taxon>
        <taxon>Colletotrichum gloeosporioides species complex</taxon>
    </lineage>
</organism>
<comment type="caution">
    <text evidence="2">The sequence shown here is derived from an EMBL/GenBank/DDBJ whole genome shotgun (WGS) entry which is preliminary data.</text>
</comment>
<name>A0A9P5ERV0_COLSI</name>
<keyword evidence="1" id="KW-1133">Transmembrane helix</keyword>
<evidence type="ECO:0000313" key="3">
    <source>
        <dbReference type="Proteomes" id="UP000711996"/>
    </source>
</evidence>
<keyword evidence="1" id="KW-0472">Membrane</keyword>
<dbReference type="EMBL" id="QPMT01000020">
    <property type="protein sequence ID" value="KAF4858709.1"/>
    <property type="molecule type" value="Genomic_DNA"/>
</dbReference>